<feature type="region of interest" description="Disordered" evidence="1">
    <location>
        <begin position="1"/>
        <end position="22"/>
    </location>
</feature>
<organism evidence="3 4">
    <name type="scientific">Macrococcus equipercicus</name>
    <dbReference type="NCBI Taxonomy" id="69967"/>
    <lineage>
        <taxon>Bacteria</taxon>
        <taxon>Bacillati</taxon>
        <taxon>Bacillota</taxon>
        <taxon>Bacilli</taxon>
        <taxon>Bacillales</taxon>
        <taxon>Staphylococcaceae</taxon>
        <taxon>Macrococcus</taxon>
    </lineage>
</organism>
<dbReference type="EMBL" id="SCWC02000002">
    <property type="protein sequence ID" value="KAA1039933.1"/>
    <property type="molecule type" value="Genomic_DNA"/>
</dbReference>
<name>A0ABQ6R9C5_9STAP</name>
<evidence type="ECO:0000256" key="1">
    <source>
        <dbReference type="SAM" id="MobiDB-lite"/>
    </source>
</evidence>
<reference evidence="3 4" key="1">
    <citation type="submission" date="2019-09" db="EMBL/GenBank/DDBJ databases">
        <authorList>
            <person name="Mazhar S."/>
            <person name="Altermann E."/>
            <person name="Hill C."/>
            <person name="Mcauliffe O."/>
        </authorList>
    </citation>
    <scope>NUCLEOTIDE SEQUENCE [LARGE SCALE GENOMIC DNA]</scope>
    <source>
        <strain evidence="3 4">ATCC 51831</strain>
    </source>
</reference>
<gene>
    <name evidence="3" type="ORF">ERX35_002795</name>
</gene>
<keyword evidence="4" id="KW-1185">Reference proteome</keyword>
<protein>
    <submittedName>
        <fullName evidence="3">Aminoglycoside phosphotransferase family protein</fullName>
    </submittedName>
</protein>
<evidence type="ECO:0000313" key="4">
    <source>
        <dbReference type="Proteomes" id="UP000295735"/>
    </source>
</evidence>
<sequence length="261" mass="30333">MENKELKGGRQNSIFKQGSGVSRPRNNWTYSVHKFLNFLHKEGIDFVPKPIALDDSTETVTYMEGEVYHYPLPKEALDDELLKSTAILLKRYHDVSSKFIEKKLDKNETWMLKSNTNHEVMCHGDIAPYNVTVLNGKAVGIIDFDTVHPGSKLWDITYACYRWVPLKNPKNPDSNLELSEQILRLKHFINSYGLSREDKIVFMDILINRLMSLTSYMQEQANNNISHFEKNIEDGHLKLYFDDIEYLKKNKKLITSSLLDD</sequence>
<dbReference type="Pfam" id="PF01636">
    <property type="entry name" value="APH"/>
    <property type="match status" value="1"/>
</dbReference>
<evidence type="ECO:0000259" key="2">
    <source>
        <dbReference type="Pfam" id="PF01636"/>
    </source>
</evidence>
<dbReference type="Proteomes" id="UP000295735">
    <property type="component" value="Unassembled WGS sequence"/>
</dbReference>
<dbReference type="InterPro" id="IPR011009">
    <property type="entry name" value="Kinase-like_dom_sf"/>
</dbReference>
<proteinExistence type="predicted"/>
<accession>A0ABQ6R9C5</accession>
<dbReference type="InterPro" id="IPR002575">
    <property type="entry name" value="Aminoglycoside_PTrfase"/>
</dbReference>
<dbReference type="SUPFAM" id="SSF56112">
    <property type="entry name" value="Protein kinase-like (PK-like)"/>
    <property type="match status" value="1"/>
</dbReference>
<dbReference type="Gene3D" id="3.90.1200.10">
    <property type="match status" value="1"/>
</dbReference>
<evidence type="ECO:0000313" key="3">
    <source>
        <dbReference type="EMBL" id="KAA1039933.1"/>
    </source>
</evidence>
<feature type="domain" description="Aminoglycoside phosphotransferase" evidence="2">
    <location>
        <begin position="110"/>
        <end position="164"/>
    </location>
</feature>
<comment type="caution">
    <text evidence="3">The sequence shown here is derived from an EMBL/GenBank/DDBJ whole genome shotgun (WGS) entry which is preliminary data.</text>
</comment>
<dbReference type="RefSeq" id="WP_149458401.1">
    <property type="nucleotide sequence ID" value="NZ_SCWC02000002.1"/>
</dbReference>
<feature type="compositionally biased region" description="Polar residues" evidence="1">
    <location>
        <begin position="10"/>
        <end position="22"/>
    </location>
</feature>